<evidence type="ECO:0000313" key="2">
    <source>
        <dbReference type="Proteomes" id="UP000276133"/>
    </source>
</evidence>
<dbReference type="EMBL" id="REGN01002183">
    <property type="protein sequence ID" value="RNA29643.1"/>
    <property type="molecule type" value="Genomic_DNA"/>
</dbReference>
<organism evidence="1 2">
    <name type="scientific">Brachionus plicatilis</name>
    <name type="common">Marine rotifer</name>
    <name type="synonym">Brachionus muelleri</name>
    <dbReference type="NCBI Taxonomy" id="10195"/>
    <lineage>
        <taxon>Eukaryota</taxon>
        <taxon>Metazoa</taxon>
        <taxon>Spiralia</taxon>
        <taxon>Gnathifera</taxon>
        <taxon>Rotifera</taxon>
        <taxon>Eurotatoria</taxon>
        <taxon>Monogononta</taxon>
        <taxon>Pseudotrocha</taxon>
        <taxon>Ploima</taxon>
        <taxon>Brachionidae</taxon>
        <taxon>Brachionus</taxon>
    </lineage>
</organism>
<reference evidence="1 2" key="1">
    <citation type="journal article" date="2018" name="Sci. Rep.">
        <title>Genomic signatures of local adaptation to the degree of environmental predictability in rotifers.</title>
        <authorList>
            <person name="Franch-Gras L."/>
            <person name="Hahn C."/>
            <person name="Garcia-Roger E.M."/>
            <person name="Carmona M.J."/>
            <person name="Serra M."/>
            <person name="Gomez A."/>
        </authorList>
    </citation>
    <scope>NUCLEOTIDE SEQUENCE [LARGE SCALE GENOMIC DNA]</scope>
    <source>
        <strain evidence="1">HYR1</strain>
    </source>
</reference>
<dbReference type="AlphaFoldDB" id="A0A3M7S1E9"/>
<keyword evidence="2" id="KW-1185">Reference proteome</keyword>
<protein>
    <submittedName>
        <fullName evidence="1">Uncharacterized protein</fullName>
    </submittedName>
</protein>
<evidence type="ECO:0000313" key="1">
    <source>
        <dbReference type="EMBL" id="RNA29643.1"/>
    </source>
</evidence>
<name>A0A3M7S1E9_BRAPC</name>
<gene>
    <name evidence="1" type="ORF">BpHYR1_012371</name>
</gene>
<accession>A0A3M7S1E9</accession>
<sequence length="86" mass="9749">MRSCARLAIWHGPSQEINLIKILSKKLIRSKAISRISILKRNRHLEVDDQFNISFQFKDVSNRTVTSTVTASVAHGDGYSRGDDFC</sequence>
<dbReference type="Proteomes" id="UP000276133">
    <property type="component" value="Unassembled WGS sequence"/>
</dbReference>
<comment type="caution">
    <text evidence="1">The sequence shown here is derived from an EMBL/GenBank/DDBJ whole genome shotgun (WGS) entry which is preliminary data.</text>
</comment>
<proteinExistence type="predicted"/>